<dbReference type="Pfam" id="PF04773">
    <property type="entry name" value="FecR"/>
    <property type="match status" value="1"/>
</dbReference>
<feature type="domain" description="FecR N-terminal" evidence="2">
    <location>
        <begin position="8"/>
        <end position="49"/>
    </location>
</feature>
<sequence>MANPAISAAAQWYARLCADDVSAADVAAHRRWLAADPEHARVWRQVEHLRGTLGAAPARLAADTLSRADRHFAHRRAALRKGLGAVALLGAGGVLAWRTMPVERLWANYLADYRMGAGERRELLLADGTQLWLDSASAVDVAIDARGRHITVHAGEILIDTEHAARGLPPLRVTTLHGTVRPLGTRFTVNRQDAATHVAVLRHAVVLEPAAGGAPLTLNAGEQGLLEPAGAHFAGAITGEPDAWTRGLLIVDNWRLDDFISHLDRYRPGRLSCDAAVAALRVSGAFPIDDTDHALAAVERALPVRVSRFTRYYTRVVARGG</sequence>
<dbReference type="Proteomes" id="UP000494269">
    <property type="component" value="Unassembled WGS sequence"/>
</dbReference>
<dbReference type="PIRSF" id="PIRSF018266">
    <property type="entry name" value="FecR"/>
    <property type="match status" value="1"/>
</dbReference>
<evidence type="ECO:0000259" key="1">
    <source>
        <dbReference type="Pfam" id="PF04773"/>
    </source>
</evidence>
<dbReference type="GO" id="GO:0016989">
    <property type="term" value="F:sigma factor antagonist activity"/>
    <property type="evidence" value="ECO:0007669"/>
    <property type="project" value="TreeGrafter"/>
</dbReference>
<evidence type="ECO:0000313" key="3">
    <source>
        <dbReference type="EMBL" id="CAB3656576.1"/>
    </source>
</evidence>
<protein>
    <submittedName>
        <fullName evidence="3">Protein FecR</fullName>
    </submittedName>
</protein>
<proteinExistence type="predicted"/>
<feature type="domain" description="FecR protein" evidence="1">
    <location>
        <begin position="112"/>
        <end position="205"/>
    </location>
</feature>
<evidence type="ECO:0000313" key="4">
    <source>
        <dbReference type="Proteomes" id="UP000494269"/>
    </source>
</evidence>
<dbReference type="InterPro" id="IPR012373">
    <property type="entry name" value="Ferrdict_sens_TM"/>
</dbReference>
<dbReference type="PANTHER" id="PTHR30273:SF2">
    <property type="entry name" value="PROTEIN FECR"/>
    <property type="match status" value="1"/>
</dbReference>
<dbReference type="PANTHER" id="PTHR30273">
    <property type="entry name" value="PERIPLASMIC SIGNAL SENSOR AND SIGMA FACTOR ACTIVATOR FECR-RELATED"/>
    <property type="match status" value="1"/>
</dbReference>
<reference evidence="3 4" key="1">
    <citation type="submission" date="2020-04" db="EMBL/GenBank/DDBJ databases">
        <authorList>
            <person name="De Canck E."/>
        </authorList>
    </citation>
    <scope>NUCLEOTIDE SEQUENCE [LARGE SCALE GENOMIC DNA]</scope>
    <source>
        <strain evidence="3 4">LMG 3441</strain>
    </source>
</reference>
<dbReference type="InterPro" id="IPR032623">
    <property type="entry name" value="FecR_N"/>
</dbReference>
<dbReference type="AlphaFoldDB" id="A0A6S7A6B5"/>
<evidence type="ECO:0000259" key="2">
    <source>
        <dbReference type="Pfam" id="PF16220"/>
    </source>
</evidence>
<keyword evidence="4" id="KW-1185">Reference proteome</keyword>
<dbReference type="Gene3D" id="2.60.120.1440">
    <property type="match status" value="1"/>
</dbReference>
<name>A0A6S7A6B5_9BURK</name>
<dbReference type="RefSeq" id="WP_175168547.1">
    <property type="nucleotide sequence ID" value="NZ_CADIJQ010000001.1"/>
</dbReference>
<dbReference type="InterPro" id="IPR006860">
    <property type="entry name" value="FecR"/>
</dbReference>
<accession>A0A6S7A6B5</accession>
<dbReference type="Pfam" id="PF16220">
    <property type="entry name" value="DUF4880"/>
    <property type="match status" value="1"/>
</dbReference>
<gene>
    <name evidence="3" type="primary">fecR_1</name>
    <name evidence="3" type="ORF">LMG3441_00325</name>
</gene>
<organism evidence="3 4">
    <name type="scientific">Achromobacter kerstersii</name>
    <dbReference type="NCBI Taxonomy" id="1353890"/>
    <lineage>
        <taxon>Bacteria</taxon>
        <taxon>Pseudomonadati</taxon>
        <taxon>Pseudomonadota</taxon>
        <taxon>Betaproteobacteria</taxon>
        <taxon>Burkholderiales</taxon>
        <taxon>Alcaligenaceae</taxon>
        <taxon>Achromobacter</taxon>
    </lineage>
</organism>
<dbReference type="EMBL" id="CADIJQ010000001">
    <property type="protein sequence ID" value="CAB3656576.1"/>
    <property type="molecule type" value="Genomic_DNA"/>
</dbReference>